<evidence type="ECO:0000313" key="3">
    <source>
        <dbReference type="EMBL" id="CAB4338787.1"/>
    </source>
</evidence>
<feature type="transmembrane region" description="Helical" evidence="2">
    <location>
        <begin position="6"/>
        <end position="24"/>
    </location>
</feature>
<keyword evidence="2" id="KW-1133">Transmembrane helix</keyword>
<sequence>MDTKKTLPILLAAAVVLVIGFLLLKPKDDTPATTTTSAAATTPTATTSAPAPQNKNPETIVIKNGEPVGGVAKLSYKQGSTVKLTVTTDGAETDVHIHGYDIEKATAPGAPAKFSFVAKDTGRFEVELHPATQIAQLDVVP</sequence>
<evidence type="ECO:0000256" key="2">
    <source>
        <dbReference type="SAM" id="Phobius"/>
    </source>
</evidence>
<name>A0A6J5ZCK4_9ZZZZ</name>
<keyword evidence="2" id="KW-0472">Membrane</keyword>
<dbReference type="EMBL" id="CAESAO010000021">
    <property type="protein sequence ID" value="CAB4338787.1"/>
    <property type="molecule type" value="Genomic_DNA"/>
</dbReference>
<feature type="compositionally biased region" description="Low complexity" evidence="1">
    <location>
        <begin position="31"/>
        <end position="52"/>
    </location>
</feature>
<dbReference type="Gene3D" id="2.60.40.420">
    <property type="entry name" value="Cupredoxins - blue copper proteins"/>
    <property type="match status" value="1"/>
</dbReference>
<accession>A0A6J5ZCK4</accession>
<gene>
    <name evidence="3" type="ORF">UFOPK3522_00403</name>
</gene>
<dbReference type="SUPFAM" id="SSF49503">
    <property type="entry name" value="Cupredoxins"/>
    <property type="match status" value="1"/>
</dbReference>
<organism evidence="3">
    <name type="scientific">freshwater metagenome</name>
    <dbReference type="NCBI Taxonomy" id="449393"/>
    <lineage>
        <taxon>unclassified sequences</taxon>
        <taxon>metagenomes</taxon>
        <taxon>ecological metagenomes</taxon>
    </lineage>
</organism>
<protein>
    <submittedName>
        <fullName evidence="3">Unannotated protein</fullName>
    </submittedName>
</protein>
<reference evidence="3" key="1">
    <citation type="submission" date="2020-05" db="EMBL/GenBank/DDBJ databases">
        <authorList>
            <person name="Chiriac C."/>
            <person name="Salcher M."/>
            <person name="Ghai R."/>
            <person name="Kavagutti S V."/>
        </authorList>
    </citation>
    <scope>NUCLEOTIDE SEQUENCE</scope>
</reference>
<keyword evidence="2" id="KW-0812">Transmembrane</keyword>
<proteinExistence type="predicted"/>
<evidence type="ECO:0000256" key="1">
    <source>
        <dbReference type="SAM" id="MobiDB-lite"/>
    </source>
</evidence>
<dbReference type="InterPro" id="IPR008972">
    <property type="entry name" value="Cupredoxin"/>
</dbReference>
<dbReference type="AlphaFoldDB" id="A0A6J5ZCK4"/>
<feature type="region of interest" description="Disordered" evidence="1">
    <location>
        <begin position="30"/>
        <end position="62"/>
    </location>
</feature>